<dbReference type="Proteomes" id="UP000799118">
    <property type="component" value="Unassembled WGS sequence"/>
</dbReference>
<dbReference type="OrthoDB" id="2863931at2759"/>
<evidence type="ECO:0000256" key="1">
    <source>
        <dbReference type="SAM" id="Phobius"/>
    </source>
</evidence>
<sequence length="235" mass="27521">MDPKQQYRCTEIFLTSDASKSEVARLGRDCLELAKVESPLTDPEEPWIANEDGVQWKSMAILPLKAATHAHFYLEAMAFEPARFLVWGQLRFQVKCDDRKLKSLLGEIIRLCENLEVNKINDSIENRAVELTSELDKLFAVDLQDFSVEWALEMFCSPQQETRMKSLPSKVVVPTRKDIPSKHLRRFQKWSTFLYRNIPVFLCLFSLFAHIPTYYILWRKWHKLASDIVLKRRIA</sequence>
<evidence type="ECO:0000313" key="3">
    <source>
        <dbReference type="Proteomes" id="UP000799118"/>
    </source>
</evidence>
<accession>A0A6A4HWW7</accession>
<dbReference type="EMBL" id="ML769437">
    <property type="protein sequence ID" value="KAE9402200.1"/>
    <property type="molecule type" value="Genomic_DNA"/>
</dbReference>
<keyword evidence="3" id="KW-1185">Reference proteome</keyword>
<reference evidence="2" key="1">
    <citation type="journal article" date="2019" name="Environ. Microbiol.">
        <title>Fungal ecological strategies reflected in gene transcription - a case study of two litter decomposers.</title>
        <authorList>
            <person name="Barbi F."/>
            <person name="Kohler A."/>
            <person name="Barry K."/>
            <person name="Baskaran P."/>
            <person name="Daum C."/>
            <person name="Fauchery L."/>
            <person name="Ihrmark K."/>
            <person name="Kuo A."/>
            <person name="LaButti K."/>
            <person name="Lipzen A."/>
            <person name="Morin E."/>
            <person name="Grigoriev I.V."/>
            <person name="Henrissat B."/>
            <person name="Lindahl B."/>
            <person name="Martin F."/>
        </authorList>
    </citation>
    <scope>NUCLEOTIDE SEQUENCE</scope>
    <source>
        <strain evidence="2">JB14</strain>
    </source>
</reference>
<name>A0A6A4HWW7_9AGAR</name>
<keyword evidence="1" id="KW-0812">Transmembrane</keyword>
<proteinExistence type="predicted"/>
<keyword evidence="1" id="KW-1133">Transmembrane helix</keyword>
<protein>
    <submittedName>
        <fullName evidence="2">Uncharacterized protein</fullName>
    </submittedName>
</protein>
<organism evidence="2 3">
    <name type="scientific">Gymnopus androsaceus JB14</name>
    <dbReference type="NCBI Taxonomy" id="1447944"/>
    <lineage>
        <taxon>Eukaryota</taxon>
        <taxon>Fungi</taxon>
        <taxon>Dikarya</taxon>
        <taxon>Basidiomycota</taxon>
        <taxon>Agaricomycotina</taxon>
        <taxon>Agaricomycetes</taxon>
        <taxon>Agaricomycetidae</taxon>
        <taxon>Agaricales</taxon>
        <taxon>Marasmiineae</taxon>
        <taxon>Omphalotaceae</taxon>
        <taxon>Gymnopus</taxon>
    </lineage>
</organism>
<keyword evidence="1" id="KW-0472">Membrane</keyword>
<gene>
    <name evidence="2" type="ORF">BT96DRAFT_974420</name>
</gene>
<dbReference type="AlphaFoldDB" id="A0A6A4HWW7"/>
<evidence type="ECO:0000313" key="2">
    <source>
        <dbReference type="EMBL" id="KAE9402200.1"/>
    </source>
</evidence>
<feature type="transmembrane region" description="Helical" evidence="1">
    <location>
        <begin position="193"/>
        <end position="217"/>
    </location>
</feature>